<sequence>MSVFLDLPADTLAAVLSHSEWTDVVHTSHTCKKLRRICKHLVAHRIATRVSRVLPGRAASAHVLLPVCSSFLKLLHSTDAAVVGSIPLAILTLTRATDDLCEINNLNLLVPVEFVGAWYQFLLESMQFNWTMNRRIRGGYRDHVRSFAVFSRQDMVVTVSGTATRGLLGTIFAARLTSEMNILTKNHIYTFYPRLTKDKKSIPGWCVSAVQNYFQAHIANASRPLSGQIEVTPTNETLQRRCGVECPRLYRAVDGLRGVAVFNFTDFNEEMHIGLRNRMDRLGVSLKNVYIDGLPPIIIVLLRMLSLLPADIELLILNQLAFATLLAYACISRATRHRVQELLTHRFDHLLHYFAFPTSARPRLCAILGTYNGGFTGSSIWWLSCPQPRWYPTDVNLIVGCGGLRELETLFRELGWIATEVPSRIARVIPRPNVRSLPLYSPNSPWCGLTLHFKTNNHRTITITESVEEVPMRLTMEADHSLQAGILTPSTLILLYPTHFLQAHSVLRGAGVKRRSGRDRDLDKNAVLSRGIQLSTIFQ</sequence>
<organism evidence="2 3">
    <name type="scientific">Mycena chlorophos</name>
    <name type="common">Agaric fungus</name>
    <name type="synonym">Agaricus chlorophos</name>
    <dbReference type="NCBI Taxonomy" id="658473"/>
    <lineage>
        <taxon>Eukaryota</taxon>
        <taxon>Fungi</taxon>
        <taxon>Dikarya</taxon>
        <taxon>Basidiomycota</taxon>
        <taxon>Agaricomycotina</taxon>
        <taxon>Agaricomycetes</taxon>
        <taxon>Agaricomycetidae</taxon>
        <taxon>Agaricales</taxon>
        <taxon>Marasmiineae</taxon>
        <taxon>Mycenaceae</taxon>
        <taxon>Mycena</taxon>
    </lineage>
</organism>
<gene>
    <name evidence="2" type="ORF">MCHLO_00011</name>
</gene>
<dbReference type="InterPro" id="IPR036047">
    <property type="entry name" value="F-box-like_dom_sf"/>
</dbReference>
<dbReference type="SUPFAM" id="SSF81383">
    <property type="entry name" value="F-box domain"/>
    <property type="match status" value="1"/>
</dbReference>
<name>A0ABQ0KVP5_MYCCL</name>
<dbReference type="Proteomes" id="UP000815677">
    <property type="component" value="Unassembled WGS sequence"/>
</dbReference>
<dbReference type="EMBL" id="DF837696">
    <property type="protein sequence ID" value="GAT42292.1"/>
    <property type="molecule type" value="Genomic_DNA"/>
</dbReference>
<evidence type="ECO:0000259" key="1">
    <source>
        <dbReference type="Pfam" id="PF00646"/>
    </source>
</evidence>
<protein>
    <recommendedName>
        <fullName evidence="1">F-box domain-containing protein</fullName>
    </recommendedName>
</protein>
<dbReference type="Pfam" id="PF00646">
    <property type="entry name" value="F-box"/>
    <property type="match status" value="1"/>
</dbReference>
<evidence type="ECO:0000313" key="2">
    <source>
        <dbReference type="EMBL" id="GAT42292.1"/>
    </source>
</evidence>
<evidence type="ECO:0000313" key="3">
    <source>
        <dbReference type="Proteomes" id="UP000815677"/>
    </source>
</evidence>
<reference evidence="2" key="1">
    <citation type="submission" date="2014-09" db="EMBL/GenBank/DDBJ databases">
        <title>Genome sequence of the luminous mushroom Mycena chlorophos for searching fungal bioluminescence genes.</title>
        <authorList>
            <person name="Tanaka Y."/>
            <person name="Kasuga D."/>
            <person name="Oba Y."/>
            <person name="Hase S."/>
            <person name="Sato K."/>
            <person name="Oba Y."/>
            <person name="Sakakibara Y."/>
        </authorList>
    </citation>
    <scope>NUCLEOTIDE SEQUENCE</scope>
</reference>
<dbReference type="InterPro" id="IPR001810">
    <property type="entry name" value="F-box_dom"/>
</dbReference>
<accession>A0ABQ0KVP5</accession>
<keyword evidence="3" id="KW-1185">Reference proteome</keyword>
<feature type="domain" description="F-box" evidence="1">
    <location>
        <begin position="4"/>
        <end position="41"/>
    </location>
</feature>
<proteinExistence type="predicted"/>